<comment type="subcellular location">
    <subcellularLocation>
        <location evidence="1">Cell membrane</location>
        <topology evidence="1">Multi-pass membrane protein</topology>
    </subcellularLocation>
</comment>
<evidence type="ECO:0000256" key="8">
    <source>
        <dbReference type="ARBA" id="ARBA00037998"/>
    </source>
</evidence>
<dbReference type="PANTHER" id="PTHR11795">
    <property type="entry name" value="BRANCHED-CHAIN AMINO ACID TRANSPORT SYSTEM PERMEASE PROTEIN LIVH"/>
    <property type="match status" value="1"/>
</dbReference>
<feature type="transmembrane region" description="Helical" evidence="9">
    <location>
        <begin position="94"/>
        <end position="114"/>
    </location>
</feature>
<dbReference type="Proteomes" id="UP001551675">
    <property type="component" value="Unassembled WGS sequence"/>
</dbReference>
<feature type="transmembrane region" description="Helical" evidence="9">
    <location>
        <begin position="191"/>
        <end position="213"/>
    </location>
</feature>
<evidence type="ECO:0000256" key="2">
    <source>
        <dbReference type="ARBA" id="ARBA00022448"/>
    </source>
</evidence>
<feature type="transmembrane region" description="Helical" evidence="9">
    <location>
        <begin position="141"/>
        <end position="159"/>
    </location>
</feature>
<reference evidence="10 11" key="1">
    <citation type="submission" date="2024-06" db="EMBL/GenBank/DDBJ databases">
        <title>The Natural Products Discovery Center: Release of the First 8490 Sequenced Strains for Exploring Actinobacteria Biosynthetic Diversity.</title>
        <authorList>
            <person name="Kalkreuter E."/>
            <person name="Kautsar S.A."/>
            <person name="Yang D."/>
            <person name="Bader C.D."/>
            <person name="Teijaro C.N."/>
            <person name="Fluegel L."/>
            <person name="Davis C.M."/>
            <person name="Simpson J.R."/>
            <person name="Lauterbach L."/>
            <person name="Steele A.D."/>
            <person name="Gui C."/>
            <person name="Meng S."/>
            <person name="Li G."/>
            <person name="Viehrig K."/>
            <person name="Ye F."/>
            <person name="Su P."/>
            <person name="Kiefer A.F."/>
            <person name="Nichols A."/>
            <person name="Cepeda A.J."/>
            <person name="Yan W."/>
            <person name="Fan B."/>
            <person name="Jiang Y."/>
            <person name="Adhikari A."/>
            <person name="Zheng C.-J."/>
            <person name="Schuster L."/>
            <person name="Cowan T.M."/>
            <person name="Smanski M.J."/>
            <person name="Chevrette M.G."/>
            <person name="De Carvalho L.P.S."/>
            <person name="Shen B."/>
        </authorList>
    </citation>
    <scope>NUCLEOTIDE SEQUENCE [LARGE SCALE GENOMIC DNA]</scope>
    <source>
        <strain evidence="10 11">NPDC050100</strain>
    </source>
</reference>
<evidence type="ECO:0000256" key="7">
    <source>
        <dbReference type="ARBA" id="ARBA00023136"/>
    </source>
</evidence>
<dbReference type="InterPro" id="IPR001851">
    <property type="entry name" value="ABC_transp_permease"/>
</dbReference>
<proteinExistence type="inferred from homology"/>
<organism evidence="10 11">
    <name type="scientific">Microtetraspora glauca</name>
    <dbReference type="NCBI Taxonomy" id="1996"/>
    <lineage>
        <taxon>Bacteria</taxon>
        <taxon>Bacillati</taxon>
        <taxon>Actinomycetota</taxon>
        <taxon>Actinomycetes</taxon>
        <taxon>Streptosporangiales</taxon>
        <taxon>Streptosporangiaceae</taxon>
        <taxon>Microtetraspora</taxon>
    </lineage>
</organism>
<keyword evidence="3" id="KW-1003">Cell membrane</keyword>
<evidence type="ECO:0000256" key="3">
    <source>
        <dbReference type="ARBA" id="ARBA00022475"/>
    </source>
</evidence>
<evidence type="ECO:0000256" key="1">
    <source>
        <dbReference type="ARBA" id="ARBA00004651"/>
    </source>
</evidence>
<feature type="transmembrane region" description="Helical" evidence="9">
    <location>
        <begin position="225"/>
        <end position="247"/>
    </location>
</feature>
<keyword evidence="5" id="KW-0029">Amino-acid transport</keyword>
<feature type="transmembrane region" description="Helical" evidence="9">
    <location>
        <begin position="61"/>
        <end position="82"/>
    </location>
</feature>
<evidence type="ECO:0000256" key="5">
    <source>
        <dbReference type="ARBA" id="ARBA00022970"/>
    </source>
</evidence>
<dbReference type="InterPro" id="IPR052157">
    <property type="entry name" value="BCAA_transport_permease"/>
</dbReference>
<dbReference type="RefSeq" id="WP_061255178.1">
    <property type="nucleotide sequence ID" value="NZ_JBFALK010000008.1"/>
</dbReference>
<comment type="caution">
    <text evidence="10">The sequence shown here is derived from an EMBL/GenBank/DDBJ whole genome shotgun (WGS) entry which is preliminary data.</text>
</comment>
<comment type="similarity">
    <text evidence="8">Belongs to the binding-protein-dependent transport system permease family. LivHM subfamily.</text>
</comment>
<dbReference type="CDD" id="cd06582">
    <property type="entry name" value="TM_PBP1_LivH_like"/>
    <property type="match status" value="1"/>
</dbReference>
<keyword evidence="6 9" id="KW-1133">Transmembrane helix</keyword>
<dbReference type="Pfam" id="PF02653">
    <property type="entry name" value="BPD_transp_2"/>
    <property type="match status" value="1"/>
</dbReference>
<evidence type="ECO:0000256" key="6">
    <source>
        <dbReference type="ARBA" id="ARBA00022989"/>
    </source>
</evidence>
<keyword evidence="11" id="KW-1185">Reference proteome</keyword>
<accession>A0ABV3GEW7</accession>
<keyword evidence="4 9" id="KW-0812">Transmembrane</keyword>
<sequence>MNLLLQVVFAGLSVGAVYALVAVGFGVVANGTGAVNFAQGEYVMVGGVVAGVVHEVWHPPLPVSVLCAVAAGVVAGLVTELAVSRFSGARSAEIITIATIGLAVALKAAVLLLTDRKTYGLPHFLGERPLRVGGAVADTQTLWNLAVVFVVAVGLSLFFRRTRQGTILRAAADDPEVVTSLGVPFHSVARWVFVIAAVLGALGGAGLAPLSVMSYESGTLLGLKGFAAAMLGGLGNLYGAVIGGLVIGLVEAAVAGYGSAAYGDAVAFVILLIILFTRPTGLFSQRKVVRV</sequence>
<feature type="transmembrane region" description="Helical" evidence="9">
    <location>
        <begin position="254"/>
        <end position="276"/>
    </location>
</feature>
<dbReference type="PANTHER" id="PTHR11795:SF450">
    <property type="entry name" value="ABC TRANSPORTER PERMEASE PROTEIN"/>
    <property type="match status" value="1"/>
</dbReference>
<keyword evidence="7 9" id="KW-0472">Membrane</keyword>
<evidence type="ECO:0000256" key="4">
    <source>
        <dbReference type="ARBA" id="ARBA00022692"/>
    </source>
</evidence>
<protein>
    <submittedName>
        <fullName evidence="10">Branched-chain amino acid ABC transporter permease</fullName>
    </submittedName>
</protein>
<name>A0ABV3GEW7_MICGL</name>
<dbReference type="EMBL" id="JBFALK010000008">
    <property type="protein sequence ID" value="MEV0970180.1"/>
    <property type="molecule type" value="Genomic_DNA"/>
</dbReference>
<evidence type="ECO:0000256" key="9">
    <source>
        <dbReference type="SAM" id="Phobius"/>
    </source>
</evidence>
<keyword evidence="2" id="KW-0813">Transport</keyword>
<gene>
    <name evidence="10" type="ORF">AB0I59_16205</name>
</gene>
<evidence type="ECO:0000313" key="11">
    <source>
        <dbReference type="Proteomes" id="UP001551675"/>
    </source>
</evidence>
<evidence type="ECO:0000313" key="10">
    <source>
        <dbReference type="EMBL" id="MEV0970180.1"/>
    </source>
</evidence>